<sequence>MSSAVLYLAIVAVWAVVLVPMWLRRDSRFIHKRTTEEEEPLEEAPAAEESPSSPRRGPSRATVIA</sequence>
<accession>A0ABW3CIN6</accession>
<feature type="compositionally biased region" description="Low complexity" evidence="1">
    <location>
        <begin position="47"/>
        <end position="65"/>
    </location>
</feature>
<organism evidence="3 4">
    <name type="scientific">Actinomadura adrarensis</name>
    <dbReference type="NCBI Taxonomy" id="1819600"/>
    <lineage>
        <taxon>Bacteria</taxon>
        <taxon>Bacillati</taxon>
        <taxon>Actinomycetota</taxon>
        <taxon>Actinomycetes</taxon>
        <taxon>Streptosporangiales</taxon>
        <taxon>Thermomonosporaceae</taxon>
        <taxon>Actinomadura</taxon>
    </lineage>
</organism>
<feature type="region of interest" description="Disordered" evidence="1">
    <location>
        <begin position="33"/>
        <end position="65"/>
    </location>
</feature>
<reference evidence="4" key="1">
    <citation type="journal article" date="2019" name="Int. J. Syst. Evol. Microbiol.">
        <title>The Global Catalogue of Microorganisms (GCM) 10K type strain sequencing project: providing services to taxonomists for standard genome sequencing and annotation.</title>
        <authorList>
            <consortium name="The Broad Institute Genomics Platform"/>
            <consortium name="The Broad Institute Genome Sequencing Center for Infectious Disease"/>
            <person name="Wu L."/>
            <person name="Ma J."/>
        </authorList>
    </citation>
    <scope>NUCLEOTIDE SEQUENCE [LARGE SCALE GENOMIC DNA]</scope>
    <source>
        <strain evidence="4">JCM 31696</strain>
    </source>
</reference>
<name>A0ABW3CIN6_9ACTN</name>
<keyword evidence="4" id="KW-1185">Reference proteome</keyword>
<comment type="caution">
    <text evidence="3">The sequence shown here is derived from an EMBL/GenBank/DDBJ whole genome shotgun (WGS) entry which is preliminary data.</text>
</comment>
<keyword evidence="2" id="KW-0812">Transmembrane</keyword>
<evidence type="ECO:0000313" key="3">
    <source>
        <dbReference type="EMBL" id="MFD0854155.1"/>
    </source>
</evidence>
<evidence type="ECO:0008006" key="5">
    <source>
        <dbReference type="Google" id="ProtNLM"/>
    </source>
</evidence>
<proteinExistence type="predicted"/>
<protein>
    <recommendedName>
        <fullName evidence="5">Transmembrane protein</fullName>
    </recommendedName>
</protein>
<keyword evidence="2" id="KW-1133">Transmembrane helix</keyword>
<feature type="non-terminal residue" evidence="3">
    <location>
        <position position="65"/>
    </location>
</feature>
<keyword evidence="2" id="KW-0472">Membrane</keyword>
<evidence type="ECO:0000256" key="1">
    <source>
        <dbReference type="SAM" id="MobiDB-lite"/>
    </source>
</evidence>
<feature type="compositionally biased region" description="Acidic residues" evidence="1">
    <location>
        <begin position="36"/>
        <end position="46"/>
    </location>
</feature>
<dbReference type="Proteomes" id="UP001597083">
    <property type="component" value="Unassembled WGS sequence"/>
</dbReference>
<evidence type="ECO:0000313" key="4">
    <source>
        <dbReference type="Proteomes" id="UP001597083"/>
    </source>
</evidence>
<gene>
    <name evidence="3" type="ORF">ACFQ07_18100</name>
</gene>
<evidence type="ECO:0000256" key="2">
    <source>
        <dbReference type="SAM" id="Phobius"/>
    </source>
</evidence>
<dbReference type="EMBL" id="JBHTIR010002731">
    <property type="protein sequence ID" value="MFD0854155.1"/>
    <property type="molecule type" value="Genomic_DNA"/>
</dbReference>
<feature type="transmembrane region" description="Helical" evidence="2">
    <location>
        <begin position="6"/>
        <end position="23"/>
    </location>
</feature>